<organism evidence="1 2">
    <name type="scientific">Marinimicrobium koreense</name>
    <dbReference type="NCBI Taxonomy" id="306545"/>
    <lineage>
        <taxon>Bacteria</taxon>
        <taxon>Pseudomonadati</taxon>
        <taxon>Pseudomonadota</taxon>
        <taxon>Gammaproteobacteria</taxon>
        <taxon>Cellvibrionales</taxon>
        <taxon>Cellvibrionaceae</taxon>
        <taxon>Marinimicrobium</taxon>
    </lineage>
</organism>
<dbReference type="RefSeq" id="WP_170162957.1">
    <property type="nucleotide sequence ID" value="NZ_RJUK01000003.1"/>
</dbReference>
<dbReference type="AlphaFoldDB" id="A0A3N1NDL8"/>
<sequence>MNLARLQTHLWDFSLQLYQQPGVESLCLSLQDGWGGDVNILLWLRWLEQEGFLINDTRLRLAQAYIAPWRTEIVEPLRRMRQHIKRHYGTSDRTIEASRQAIKAAELQAEQAVQARLEKLARTWLGSQRKASVTPGANLTVYARALHLPDDKVREMLEVLIRA</sequence>
<protein>
    <submittedName>
        <fullName evidence="1">Uncharacterized protein (TIGR02444 family)</fullName>
    </submittedName>
</protein>
<proteinExistence type="predicted"/>
<keyword evidence="2" id="KW-1185">Reference proteome</keyword>
<reference evidence="1 2" key="1">
    <citation type="submission" date="2018-11" db="EMBL/GenBank/DDBJ databases">
        <title>Genomic Encyclopedia of Type Strains, Phase IV (KMG-IV): sequencing the most valuable type-strain genomes for metagenomic binning, comparative biology and taxonomic classification.</title>
        <authorList>
            <person name="Goeker M."/>
        </authorList>
    </citation>
    <scope>NUCLEOTIDE SEQUENCE [LARGE SCALE GENOMIC DNA]</scope>
    <source>
        <strain evidence="1 2">DSM 16974</strain>
    </source>
</reference>
<name>A0A3N1NDL8_9GAMM</name>
<gene>
    <name evidence="1" type="ORF">EDC38_2976</name>
</gene>
<dbReference type="Pfam" id="PF09523">
    <property type="entry name" value="DUF2390"/>
    <property type="match status" value="1"/>
</dbReference>
<comment type="caution">
    <text evidence="1">The sequence shown here is derived from an EMBL/GenBank/DDBJ whole genome shotgun (WGS) entry which is preliminary data.</text>
</comment>
<evidence type="ECO:0000313" key="1">
    <source>
        <dbReference type="EMBL" id="ROQ18004.1"/>
    </source>
</evidence>
<dbReference type="NCBIfam" id="TIGR02444">
    <property type="entry name" value="TIGR02444 family protein"/>
    <property type="match status" value="1"/>
</dbReference>
<accession>A0A3N1NDL8</accession>
<dbReference type="Proteomes" id="UP000273643">
    <property type="component" value="Unassembled WGS sequence"/>
</dbReference>
<dbReference type="EMBL" id="RJUK01000003">
    <property type="protein sequence ID" value="ROQ18004.1"/>
    <property type="molecule type" value="Genomic_DNA"/>
</dbReference>
<dbReference type="InterPro" id="IPR012659">
    <property type="entry name" value="CHP02444"/>
</dbReference>
<evidence type="ECO:0000313" key="2">
    <source>
        <dbReference type="Proteomes" id="UP000273643"/>
    </source>
</evidence>